<proteinExistence type="predicted"/>
<evidence type="ECO:0000313" key="1">
    <source>
        <dbReference type="EMBL" id="GGE21204.1"/>
    </source>
</evidence>
<dbReference type="Gene3D" id="3.40.50.150">
    <property type="entry name" value="Vaccinia Virus protein VP39"/>
    <property type="match status" value="1"/>
</dbReference>
<dbReference type="GO" id="GO:0032259">
    <property type="term" value="P:methylation"/>
    <property type="evidence" value="ECO:0007669"/>
    <property type="project" value="UniProtKB-KW"/>
</dbReference>
<dbReference type="EMBL" id="BMIQ01000009">
    <property type="protein sequence ID" value="GGE21204.1"/>
    <property type="molecule type" value="Genomic_DNA"/>
</dbReference>
<organism evidence="1 2">
    <name type="scientific">Aureimonas endophytica</name>
    <dbReference type="NCBI Taxonomy" id="2027858"/>
    <lineage>
        <taxon>Bacteria</taxon>
        <taxon>Pseudomonadati</taxon>
        <taxon>Pseudomonadota</taxon>
        <taxon>Alphaproteobacteria</taxon>
        <taxon>Hyphomicrobiales</taxon>
        <taxon>Aurantimonadaceae</taxon>
        <taxon>Aureimonas</taxon>
    </lineage>
</organism>
<reference evidence="1" key="2">
    <citation type="submission" date="2020-09" db="EMBL/GenBank/DDBJ databases">
        <authorList>
            <person name="Sun Q."/>
            <person name="Zhou Y."/>
        </authorList>
    </citation>
    <scope>NUCLEOTIDE SEQUENCE</scope>
    <source>
        <strain evidence="1">CGMCC 1.15367</strain>
    </source>
</reference>
<accession>A0A917EDB0</accession>
<evidence type="ECO:0000313" key="2">
    <source>
        <dbReference type="Proteomes" id="UP000644699"/>
    </source>
</evidence>
<dbReference type="SUPFAM" id="SSF53335">
    <property type="entry name" value="S-adenosyl-L-methionine-dependent methyltransferases"/>
    <property type="match status" value="1"/>
</dbReference>
<gene>
    <name evidence="1" type="ORF">GCM10011390_45630</name>
</gene>
<dbReference type="InterPro" id="IPR029063">
    <property type="entry name" value="SAM-dependent_MTases_sf"/>
</dbReference>
<keyword evidence="1" id="KW-0808">Transferase</keyword>
<keyword evidence="1" id="KW-0489">Methyltransferase</keyword>
<reference evidence="1" key="1">
    <citation type="journal article" date="2014" name="Int. J. Syst. Evol. Microbiol.">
        <title>Complete genome sequence of Corynebacterium casei LMG S-19264T (=DSM 44701T), isolated from a smear-ripened cheese.</title>
        <authorList>
            <consortium name="US DOE Joint Genome Institute (JGI-PGF)"/>
            <person name="Walter F."/>
            <person name="Albersmeier A."/>
            <person name="Kalinowski J."/>
            <person name="Ruckert C."/>
        </authorList>
    </citation>
    <scope>NUCLEOTIDE SEQUENCE</scope>
    <source>
        <strain evidence="1">CGMCC 1.15367</strain>
    </source>
</reference>
<sequence length="190" mass="20288">MLISADRSSFFQAWLRDPLRVAAVAPSSGALARLITGELRPGMGAVLELGPGTGAFTAALVAKGFEERDLTLVEMGEDFARLLAARYPGAVLVRADAARRELGALLPARRHAATVSGLPLLSMGPKRVIGVLRTAFAAMERGGAFYQFTYAWRCPVPDAILDRLGLSAVRIGSVVGNLPPASVYRLSRRR</sequence>
<comment type="caution">
    <text evidence="1">The sequence shown here is derived from an EMBL/GenBank/DDBJ whole genome shotgun (WGS) entry which is preliminary data.</text>
</comment>
<dbReference type="GO" id="GO:0008168">
    <property type="term" value="F:methyltransferase activity"/>
    <property type="evidence" value="ECO:0007669"/>
    <property type="project" value="UniProtKB-KW"/>
</dbReference>
<dbReference type="AlphaFoldDB" id="A0A917EDB0"/>
<dbReference type="RefSeq" id="WP_188912626.1">
    <property type="nucleotide sequence ID" value="NZ_BMIQ01000009.1"/>
</dbReference>
<keyword evidence="2" id="KW-1185">Reference proteome</keyword>
<protein>
    <submittedName>
        <fullName evidence="1">SAM-dependent methyltransferase</fullName>
    </submittedName>
</protein>
<name>A0A917EDB0_9HYPH</name>
<dbReference type="Proteomes" id="UP000644699">
    <property type="component" value="Unassembled WGS sequence"/>
</dbReference>